<gene>
    <name evidence="2" type="ORF">GCM10007927_36750</name>
</gene>
<dbReference type="InterPro" id="IPR040531">
    <property type="entry name" value="DUF5623"/>
</dbReference>
<keyword evidence="3" id="KW-1185">Reference proteome</keyword>
<feature type="domain" description="DUF5623" evidence="1">
    <location>
        <begin position="308"/>
        <end position="424"/>
    </location>
</feature>
<name>A0ABQ5VP68_9RHOB</name>
<evidence type="ECO:0000313" key="3">
    <source>
        <dbReference type="Proteomes" id="UP001161388"/>
    </source>
</evidence>
<protein>
    <recommendedName>
        <fullName evidence="1">DUF5623 domain-containing protein</fullName>
    </recommendedName>
</protein>
<organism evidence="2 3">
    <name type="scientific">Sulfitobacter pacificus</name>
    <dbReference type="NCBI Taxonomy" id="1499314"/>
    <lineage>
        <taxon>Bacteria</taxon>
        <taxon>Pseudomonadati</taxon>
        <taxon>Pseudomonadota</taxon>
        <taxon>Alphaproteobacteria</taxon>
        <taxon>Rhodobacterales</taxon>
        <taxon>Roseobacteraceae</taxon>
        <taxon>Sulfitobacter</taxon>
    </lineage>
</organism>
<dbReference type="Pfam" id="PF18536">
    <property type="entry name" value="DUF5623"/>
    <property type="match status" value="1"/>
</dbReference>
<evidence type="ECO:0000313" key="2">
    <source>
        <dbReference type="EMBL" id="GLQ28872.1"/>
    </source>
</evidence>
<dbReference type="Gene3D" id="1.20.1260.40">
    <property type="match status" value="1"/>
</dbReference>
<dbReference type="RefSeq" id="WP_284375892.1">
    <property type="nucleotide sequence ID" value="NZ_BSNL01000003.1"/>
</dbReference>
<evidence type="ECO:0000259" key="1">
    <source>
        <dbReference type="Pfam" id="PF18536"/>
    </source>
</evidence>
<proteinExistence type="predicted"/>
<reference evidence="2" key="2">
    <citation type="submission" date="2023-01" db="EMBL/GenBank/DDBJ databases">
        <title>Draft genome sequence of Sulfitobacter pacificus strain NBRC 109915.</title>
        <authorList>
            <person name="Sun Q."/>
            <person name="Mori K."/>
        </authorList>
    </citation>
    <scope>NUCLEOTIDE SEQUENCE</scope>
    <source>
        <strain evidence="2">NBRC 109915</strain>
    </source>
</reference>
<comment type="caution">
    <text evidence="2">The sequence shown here is derived from an EMBL/GenBank/DDBJ whole genome shotgun (WGS) entry which is preliminary data.</text>
</comment>
<accession>A0ABQ5VP68</accession>
<dbReference type="EMBL" id="BSNL01000003">
    <property type="protein sequence ID" value="GLQ28872.1"/>
    <property type="molecule type" value="Genomic_DNA"/>
</dbReference>
<dbReference type="Proteomes" id="UP001161388">
    <property type="component" value="Unassembled WGS sequence"/>
</dbReference>
<reference evidence="2" key="1">
    <citation type="journal article" date="2014" name="Int. J. Syst. Evol. Microbiol.">
        <title>Complete genome of a new Firmicutes species belonging to the dominant human colonic microbiota ('Ruminococcus bicirculans') reveals two chromosomes and a selective capacity to utilize plant glucans.</title>
        <authorList>
            <consortium name="NISC Comparative Sequencing Program"/>
            <person name="Wegmann U."/>
            <person name="Louis P."/>
            <person name="Goesmann A."/>
            <person name="Henrissat B."/>
            <person name="Duncan S.H."/>
            <person name="Flint H.J."/>
        </authorList>
    </citation>
    <scope>NUCLEOTIDE SEQUENCE</scope>
    <source>
        <strain evidence="2">NBRC 109915</strain>
    </source>
</reference>
<sequence>MLIEDIRPTTLTGVKRLAKDLKKSKGIKHSDALDMAAQSANCENFRHAQKILPMRGVKHDANYVLLTIYWSDKDRGHRCGRETLRIELSKPILDLCDKSGLKYVRGFGNLRMVASDHFICDDIAPSQDYARGRLCTAERSLRFMEHTGLRPYRNRSTYPKVLDEDKLPNTDHATSWIDHEHGQFILVDEPYGNAPDLQARAEWSARTGWRIKKSDWSGMYYPYDCDLYVGVDGKSSYDFDALMAKINAMPAPVVSDAWPGESVSSWETFLSPMAKTRQDKRRARCKGMIYPSPSKNTVPYTSNPGCRDRRPAGELGIQDHIDAGRIIKAMMRCDLSRYAVYSRLNSLRSELEDWLALEIRRGELDGPEFFDVYYRWTDADEALLKSLSSKSDVIASLRDLERKLTRAYPDCAPRRKQLRRITMSISRLEDAT</sequence>